<keyword evidence="3" id="KW-1185">Reference proteome</keyword>
<evidence type="ECO:0000313" key="2">
    <source>
        <dbReference type="EMBL" id="RFU76804.1"/>
    </source>
</evidence>
<protein>
    <submittedName>
        <fullName evidence="2">Uncharacterized protein</fullName>
    </submittedName>
</protein>
<dbReference type="Proteomes" id="UP000266272">
    <property type="component" value="Unassembled WGS sequence"/>
</dbReference>
<organism evidence="2 3">
    <name type="scientific">Trichoderma arundinaceum</name>
    <dbReference type="NCBI Taxonomy" id="490622"/>
    <lineage>
        <taxon>Eukaryota</taxon>
        <taxon>Fungi</taxon>
        <taxon>Dikarya</taxon>
        <taxon>Ascomycota</taxon>
        <taxon>Pezizomycotina</taxon>
        <taxon>Sordariomycetes</taxon>
        <taxon>Hypocreomycetidae</taxon>
        <taxon>Hypocreales</taxon>
        <taxon>Hypocreaceae</taxon>
        <taxon>Trichoderma</taxon>
    </lineage>
</organism>
<dbReference type="EMBL" id="PXOA01000324">
    <property type="protein sequence ID" value="RFU76804.1"/>
    <property type="molecule type" value="Genomic_DNA"/>
</dbReference>
<feature type="region of interest" description="Disordered" evidence="1">
    <location>
        <begin position="91"/>
        <end position="110"/>
    </location>
</feature>
<evidence type="ECO:0000256" key="1">
    <source>
        <dbReference type="SAM" id="MobiDB-lite"/>
    </source>
</evidence>
<feature type="region of interest" description="Disordered" evidence="1">
    <location>
        <begin position="26"/>
        <end position="47"/>
    </location>
</feature>
<accession>A0A395NLK7</accession>
<evidence type="ECO:0000313" key="3">
    <source>
        <dbReference type="Proteomes" id="UP000266272"/>
    </source>
</evidence>
<comment type="caution">
    <text evidence="2">The sequence shown here is derived from an EMBL/GenBank/DDBJ whole genome shotgun (WGS) entry which is preliminary data.</text>
</comment>
<proteinExistence type="predicted"/>
<sequence length="110" mass="12323">MVRSQFDERWCPGPGHRLLRANSHTQSWAKWRPRPPPRLHASPTPRPRLLHTRHELAAGVSPAKRRRRPFAPWAAWLRSVQSRVQRGLELTANSSAAPDGFPGGAGSQLA</sequence>
<reference evidence="2 3" key="1">
    <citation type="journal article" date="2018" name="PLoS Pathog.">
        <title>Evolution of structural diversity of trichothecenes, a family of toxins produced by plant pathogenic and entomopathogenic fungi.</title>
        <authorList>
            <person name="Proctor R.H."/>
            <person name="McCormick S.P."/>
            <person name="Kim H.S."/>
            <person name="Cardoza R.E."/>
            <person name="Stanley A.M."/>
            <person name="Lindo L."/>
            <person name="Kelly A."/>
            <person name="Brown D.W."/>
            <person name="Lee T."/>
            <person name="Vaughan M.M."/>
            <person name="Alexander N.J."/>
            <person name="Busman M."/>
            <person name="Gutierrez S."/>
        </authorList>
    </citation>
    <scope>NUCLEOTIDE SEQUENCE [LARGE SCALE GENOMIC DNA]</scope>
    <source>
        <strain evidence="2 3">IBT 40837</strain>
    </source>
</reference>
<dbReference type="AlphaFoldDB" id="A0A395NLK7"/>
<name>A0A395NLK7_TRIAR</name>
<feature type="compositionally biased region" description="Gly residues" evidence="1">
    <location>
        <begin position="101"/>
        <end position="110"/>
    </location>
</feature>
<gene>
    <name evidence="2" type="ORF">TARUN_5390</name>
</gene>